<evidence type="ECO:0000313" key="2">
    <source>
        <dbReference type="EMBL" id="MCI74517.1"/>
    </source>
</evidence>
<dbReference type="Proteomes" id="UP000265520">
    <property type="component" value="Unassembled WGS sequence"/>
</dbReference>
<feature type="compositionally biased region" description="Low complexity" evidence="1">
    <location>
        <begin position="1"/>
        <end position="12"/>
    </location>
</feature>
<comment type="caution">
    <text evidence="2">The sequence shown here is derived from an EMBL/GenBank/DDBJ whole genome shotgun (WGS) entry which is preliminary data.</text>
</comment>
<reference evidence="2 3" key="1">
    <citation type="journal article" date="2018" name="Front. Plant Sci.">
        <title>Red Clover (Trifolium pratense) and Zigzag Clover (T. medium) - A Picture of Genomic Similarities and Differences.</title>
        <authorList>
            <person name="Dluhosova J."/>
            <person name="Istvanek J."/>
            <person name="Nedelnik J."/>
            <person name="Repkova J."/>
        </authorList>
    </citation>
    <scope>NUCLEOTIDE SEQUENCE [LARGE SCALE GENOMIC DNA]</scope>
    <source>
        <strain evidence="3">cv. 10/8</strain>
        <tissue evidence="2">Leaf</tissue>
    </source>
</reference>
<organism evidence="2 3">
    <name type="scientific">Trifolium medium</name>
    <dbReference type="NCBI Taxonomy" id="97028"/>
    <lineage>
        <taxon>Eukaryota</taxon>
        <taxon>Viridiplantae</taxon>
        <taxon>Streptophyta</taxon>
        <taxon>Embryophyta</taxon>
        <taxon>Tracheophyta</taxon>
        <taxon>Spermatophyta</taxon>
        <taxon>Magnoliopsida</taxon>
        <taxon>eudicotyledons</taxon>
        <taxon>Gunneridae</taxon>
        <taxon>Pentapetalae</taxon>
        <taxon>rosids</taxon>
        <taxon>fabids</taxon>
        <taxon>Fabales</taxon>
        <taxon>Fabaceae</taxon>
        <taxon>Papilionoideae</taxon>
        <taxon>50 kb inversion clade</taxon>
        <taxon>NPAAA clade</taxon>
        <taxon>Hologalegina</taxon>
        <taxon>IRL clade</taxon>
        <taxon>Trifolieae</taxon>
        <taxon>Trifolium</taxon>
    </lineage>
</organism>
<protein>
    <submittedName>
        <fullName evidence="2">Uncharacterized protein</fullName>
    </submittedName>
</protein>
<feature type="non-terminal residue" evidence="2">
    <location>
        <position position="78"/>
    </location>
</feature>
<evidence type="ECO:0000313" key="3">
    <source>
        <dbReference type="Proteomes" id="UP000265520"/>
    </source>
</evidence>
<dbReference type="EMBL" id="LXQA010862564">
    <property type="protein sequence ID" value="MCI74517.1"/>
    <property type="molecule type" value="Genomic_DNA"/>
</dbReference>
<proteinExistence type="predicted"/>
<feature type="non-terminal residue" evidence="2">
    <location>
        <position position="1"/>
    </location>
</feature>
<feature type="compositionally biased region" description="Pro residues" evidence="1">
    <location>
        <begin position="42"/>
        <end position="52"/>
    </location>
</feature>
<accession>A0A392UP33</accession>
<dbReference type="AlphaFoldDB" id="A0A392UP33"/>
<name>A0A392UP33_9FABA</name>
<sequence length="78" mass="8317">GANNNAENVGENQPLIGAVHPMNGQLASGTEGDDPNHKEYVPEPPMDIPPLPPGALMKTVMAALVNAINRQGQYMREQ</sequence>
<feature type="region of interest" description="Disordered" evidence="1">
    <location>
        <begin position="1"/>
        <end position="52"/>
    </location>
</feature>
<keyword evidence="3" id="KW-1185">Reference proteome</keyword>
<evidence type="ECO:0000256" key="1">
    <source>
        <dbReference type="SAM" id="MobiDB-lite"/>
    </source>
</evidence>